<dbReference type="PANTHER" id="PTHR11669">
    <property type="entry name" value="REPLICATION FACTOR C / DNA POLYMERASE III GAMMA-TAU SUBUNIT"/>
    <property type="match status" value="1"/>
</dbReference>
<accession>A0A318SYP3</accession>
<evidence type="ECO:0000313" key="2">
    <source>
        <dbReference type="EMBL" id="PYE80857.1"/>
    </source>
</evidence>
<sequence>MSEPLPDPTVLPGLPHPREARVLLGQQAPAQEFLAAHEGQRLHSGWLIAGPPGTGKATLAWRIAAYLLADPASRHPGTLEVETGDRDARLVRGGAHPRLFVLKRGANAKGDRLSDVIRVDEVRELKDFFHLSAADGGHRVVIIDSADELNPAAANAVLKELEEPPADTTLLLISHSPSRLLPTIRSRCRVLRCRPLAPDDLTAALSAAGVEAEEGDALAVLAAGSVGTAARLAQAGGLELYAALVALFERLPDLDRPALLKLADSAGARGAEARFDLMIDLIGLLLSRAARAGAMGPPAREGAPGEARLLARIAPDAAAARRWAGLEQELTARARSGRAVNLDPSALILDTLLKIEQAARGPAAA</sequence>
<organism evidence="2 3">
    <name type="scientific">Pseudoroseicyclus aestuarii</name>
    <dbReference type="NCBI Taxonomy" id="1795041"/>
    <lineage>
        <taxon>Bacteria</taxon>
        <taxon>Pseudomonadati</taxon>
        <taxon>Pseudomonadota</taxon>
        <taxon>Alphaproteobacteria</taxon>
        <taxon>Rhodobacterales</taxon>
        <taxon>Paracoccaceae</taxon>
        <taxon>Pseudoroseicyclus</taxon>
    </lineage>
</organism>
<name>A0A318SYP3_9RHOB</name>
<dbReference type="Pfam" id="PF13177">
    <property type="entry name" value="DNA_pol3_delta2"/>
    <property type="match status" value="1"/>
</dbReference>
<dbReference type="GO" id="GO:0009360">
    <property type="term" value="C:DNA polymerase III complex"/>
    <property type="evidence" value="ECO:0007669"/>
    <property type="project" value="TreeGrafter"/>
</dbReference>
<dbReference type="Proteomes" id="UP000248311">
    <property type="component" value="Unassembled WGS sequence"/>
</dbReference>
<feature type="domain" description="AAA+ ATPase" evidence="1">
    <location>
        <begin position="42"/>
        <end position="196"/>
    </location>
</feature>
<evidence type="ECO:0000259" key="1">
    <source>
        <dbReference type="SMART" id="SM00382"/>
    </source>
</evidence>
<comment type="caution">
    <text evidence="2">The sequence shown here is derived from an EMBL/GenBank/DDBJ whole genome shotgun (WGS) entry which is preliminary data.</text>
</comment>
<dbReference type="EMBL" id="QJTE01000010">
    <property type="protein sequence ID" value="PYE80857.1"/>
    <property type="molecule type" value="Genomic_DNA"/>
</dbReference>
<dbReference type="InterPro" id="IPR027417">
    <property type="entry name" value="P-loop_NTPase"/>
</dbReference>
<proteinExistence type="predicted"/>
<dbReference type="InterPro" id="IPR003593">
    <property type="entry name" value="AAA+_ATPase"/>
</dbReference>
<keyword evidence="3" id="KW-1185">Reference proteome</keyword>
<dbReference type="Gene3D" id="3.40.50.300">
    <property type="entry name" value="P-loop containing nucleotide triphosphate hydrolases"/>
    <property type="match status" value="1"/>
</dbReference>
<dbReference type="OrthoDB" id="9811073at2"/>
<gene>
    <name evidence="2" type="ORF">DFP88_11020</name>
</gene>
<dbReference type="AlphaFoldDB" id="A0A318SYP3"/>
<dbReference type="SMART" id="SM00382">
    <property type="entry name" value="AAA"/>
    <property type="match status" value="1"/>
</dbReference>
<dbReference type="NCBIfam" id="NF005677">
    <property type="entry name" value="PRK07471.1"/>
    <property type="match status" value="1"/>
</dbReference>
<dbReference type="SUPFAM" id="SSF52540">
    <property type="entry name" value="P-loop containing nucleoside triphosphate hydrolases"/>
    <property type="match status" value="1"/>
</dbReference>
<dbReference type="RefSeq" id="WP_110815670.1">
    <property type="nucleotide sequence ID" value="NZ_QJTE01000010.1"/>
</dbReference>
<reference evidence="2 3" key="1">
    <citation type="submission" date="2018-06" db="EMBL/GenBank/DDBJ databases">
        <title>Genomic Encyclopedia of Type Strains, Phase III (KMG-III): the genomes of soil and plant-associated and newly described type strains.</title>
        <authorList>
            <person name="Whitman W."/>
        </authorList>
    </citation>
    <scope>NUCLEOTIDE SEQUENCE [LARGE SCALE GENOMIC DNA]</scope>
    <source>
        <strain evidence="2 3">CECT 9025</strain>
    </source>
</reference>
<dbReference type="InterPro" id="IPR050238">
    <property type="entry name" value="DNA_Rep/Repair_Clamp_Loader"/>
</dbReference>
<dbReference type="GO" id="GO:0006261">
    <property type="term" value="P:DNA-templated DNA replication"/>
    <property type="evidence" value="ECO:0007669"/>
    <property type="project" value="TreeGrafter"/>
</dbReference>
<dbReference type="PANTHER" id="PTHR11669:SF8">
    <property type="entry name" value="DNA POLYMERASE III SUBUNIT DELTA"/>
    <property type="match status" value="1"/>
</dbReference>
<protein>
    <submittedName>
        <fullName evidence="2">DNA polymerase-3 subunit delta</fullName>
    </submittedName>
</protein>
<evidence type="ECO:0000313" key="3">
    <source>
        <dbReference type="Proteomes" id="UP000248311"/>
    </source>
</evidence>